<name>A0A167HD82_CALVF</name>
<dbReference type="SUPFAM" id="SSF48452">
    <property type="entry name" value="TPR-like"/>
    <property type="match status" value="1"/>
</dbReference>
<organism evidence="1 2">
    <name type="scientific">Calocera viscosa (strain TUFC12733)</name>
    <dbReference type="NCBI Taxonomy" id="1330018"/>
    <lineage>
        <taxon>Eukaryota</taxon>
        <taxon>Fungi</taxon>
        <taxon>Dikarya</taxon>
        <taxon>Basidiomycota</taxon>
        <taxon>Agaricomycotina</taxon>
        <taxon>Dacrymycetes</taxon>
        <taxon>Dacrymycetales</taxon>
        <taxon>Dacrymycetaceae</taxon>
        <taxon>Calocera</taxon>
    </lineage>
</organism>
<evidence type="ECO:0008006" key="3">
    <source>
        <dbReference type="Google" id="ProtNLM"/>
    </source>
</evidence>
<sequence>MEAAKSTLAGVENTVSALQGTATMTMGTVPYLLGRHDEALARLRKTEAVFEASGSMVNMGRCMLSIAGTRVVNSFGRYQEATQMLTEATSTPDGFKDSQGAVYCNVVMGRVLHNQGRSQDALMPLDEASESLILYCHHWGPKGID</sequence>
<dbReference type="InterPro" id="IPR011990">
    <property type="entry name" value="TPR-like_helical_dom_sf"/>
</dbReference>
<evidence type="ECO:0000313" key="1">
    <source>
        <dbReference type="EMBL" id="KZO91501.1"/>
    </source>
</evidence>
<proteinExistence type="predicted"/>
<accession>A0A167HD82</accession>
<evidence type="ECO:0000313" key="2">
    <source>
        <dbReference type="Proteomes" id="UP000076738"/>
    </source>
</evidence>
<gene>
    <name evidence="1" type="ORF">CALVIDRAFT_344233</name>
</gene>
<dbReference type="AlphaFoldDB" id="A0A167HD82"/>
<protein>
    <recommendedName>
        <fullName evidence="3">TPR-like protein</fullName>
    </recommendedName>
</protein>
<dbReference type="Gene3D" id="1.25.40.10">
    <property type="entry name" value="Tetratricopeptide repeat domain"/>
    <property type="match status" value="1"/>
</dbReference>
<dbReference type="Proteomes" id="UP000076738">
    <property type="component" value="Unassembled WGS sequence"/>
</dbReference>
<reference evidence="1 2" key="1">
    <citation type="journal article" date="2016" name="Mol. Biol. Evol.">
        <title>Comparative Genomics of Early-Diverging Mushroom-Forming Fungi Provides Insights into the Origins of Lignocellulose Decay Capabilities.</title>
        <authorList>
            <person name="Nagy L.G."/>
            <person name="Riley R."/>
            <person name="Tritt A."/>
            <person name="Adam C."/>
            <person name="Daum C."/>
            <person name="Floudas D."/>
            <person name="Sun H."/>
            <person name="Yadav J.S."/>
            <person name="Pangilinan J."/>
            <person name="Larsson K.H."/>
            <person name="Matsuura K."/>
            <person name="Barry K."/>
            <person name="Labutti K."/>
            <person name="Kuo R."/>
            <person name="Ohm R.A."/>
            <person name="Bhattacharya S.S."/>
            <person name="Shirouzu T."/>
            <person name="Yoshinaga Y."/>
            <person name="Martin F.M."/>
            <person name="Grigoriev I.V."/>
            <person name="Hibbett D.S."/>
        </authorList>
    </citation>
    <scope>NUCLEOTIDE SEQUENCE [LARGE SCALE GENOMIC DNA]</scope>
    <source>
        <strain evidence="1 2">TUFC12733</strain>
    </source>
</reference>
<dbReference type="EMBL" id="KV417322">
    <property type="protein sequence ID" value="KZO91501.1"/>
    <property type="molecule type" value="Genomic_DNA"/>
</dbReference>
<keyword evidence="2" id="KW-1185">Reference proteome</keyword>